<keyword evidence="15 19" id="KW-0472">Membrane</keyword>
<dbReference type="InterPro" id="IPR000374">
    <property type="entry name" value="PC_trans"/>
</dbReference>
<evidence type="ECO:0000256" key="11">
    <source>
        <dbReference type="ARBA" id="ARBA00022692"/>
    </source>
</evidence>
<keyword evidence="22" id="KW-1185">Reference proteome</keyword>
<dbReference type="PATRIC" id="fig|706570.3.peg.1465"/>
<comment type="pathway">
    <text evidence="3 18">Phospholipid metabolism; CDP-diacylglycerol biosynthesis; CDP-diacylglycerol from sn-glycerol 3-phosphate: step 3/3.</text>
</comment>
<sequence length="271" mass="29412">MLKQRIITALILLPVALAGFFLLEGQWFALFIGAVITLGAWEWARLAGLQAQKLRIAYALVVVILASWLFRFPQLAVPVLVLGMLWWLAAIWAVLRYPASAEAWRAQPVQLLIGLLILLPAFQGLLLLKQWPLGNWLIVAVMVLVWVADIGAYFSGRAFGKRKLAPKVSPGKSWEGVFGGLLASLLVTLGVGLYRDWLPSELLLAMLGAAVVVLISVVGDLTESMFKRQAGVKDSSNLLPGHGGVLDRIDSLTAAVPVFAVLLWAAGWGTL</sequence>
<comment type="pathway">
    <text evidence="4">Lipid metabolism.</text>
</comment>
<feature type="transmembrane region" description="Helical" evidence="19">
    <location>
        <begin position="56"/>
        <end position="73"/>
    </location>
</feature>
<dbReference type="AlphaFoldDB" id="A0A0B3BML8"/>
<accession>A0A0B2D9U5</accession>
<evidence type="ECO:0000256" key="1">
    <source>
        <dbReference type="ARBA" id="ARBA00001698"/>
    </source>
</evidence>
<name>A0A0B3BML8_9PSED</name>
<dbReference type="EMBL" id="FTMC01000009">
    <property type="protein sequence ID" value="SIQ71463.1"/>
    <property type="molecule type" value="Genomic_DNA"/>
</dbReference>
<evidence type="ECO:0000256" key="8">
    <source>
        <dbReference type="ARBA" id="ARBA00022475"/>
    </source>
</evidence>
<evidence type="ECO:0000256" key="14">
    <source>
        <dbReference type="ARBA" id="ARBA00023098"/>
    </source>
</evidence>
<protein>
    <recommendedName>
        <fullName evidence="7 18">Phosphatidate cytidylyltransferase</fullName>
        <ecNumber evidence="6 18">2.7.7.41</ecNumber>
    </recommendedName>
</protein>
<evidence type="ECO:0000256" key="2">
    <source>
        <dbReference type="ARBA" id="ARBA00004651"/>
    </source>
</evidence>
<evidence type="ECO:0000256" key="18">
    <source>
        <dbReference type="RuleBase" id="RU003938"/>
    </source>
</evidence>
<dbReference type="STRING" id="706570.PT85_06505"/>
<dbReference type="OrthoDB" id="9799199at2"/>
<evidence type="ECO:0000256" key="3">
    <source>
        <dbReference type="ARBA" id="ARBA00005119"/>
    </source>
</evidence>
<evidence type="ECO:0000256" key="15">
    <source>
        <dbReference type="ARBA" id="ARBA00023136"/>
    </source>
</evidence>
<feature type="transmembrane region" description="Helical" evidence="19">
    <location>
        <begin position="200"/>
        <end position="219"/>
    </location>
</feature>
<accession>A0A0B3BML8</accession>
<dbReference type="UniPathway" id="UPA00557">
    <property type="reaction ID" value="UER00614"/>
</dbReference>
<evidence type="ECO:0000256" key="16">
    <source>
        <dbReference type="ARBA" id="ARBA00023209"/>
    </source>
</evidence>
<keyword evidence="16" id="KW-0594">Phospholipid biosynthesis</keyword>
<dbReference type="PROSITE" id="PS01315">
    <property type="entry name" value="CDS"/>
    <property type="match status" value="1"/>
</dbReference>
<feature type="transmembrane region" description="Helical" evidence="19">
    <location>
        <begin position="176"/>
        <end position="194"/>
    </location>
</feature>
<feature type="transmembrane region" description="Helical" evidence="19">
    <location>
        <begin position="109"/>
        <end position="128"/>
    </location>
</feature>
<keyword evidence="14" id="KW-0443">Lipid metabolism</keyword>
<evidence type="ECO:0000256" key="4">
    <source>
        <dbReference type="ARBA" id="ARBA00005189"/>
    </source>
</evidence>
<feature type="transmembrane region" description="Helical" evidence="19">
    <location>
        <begin position="134"/>
        <end position="155"/>
    </location>
</feature>
<keyword evidence="9" id="KW-0444">Lipid biosynthesis</keyword>
<reference evidence="20 22" key="1">
    <citation type="submission" date="2014-11" db="EMBL/GenBank/DDBJ databases">
        <title>Genome sequence of Pseudomonas tuomuerensis JCM 14085.</title>
        <authorList>
            <person name="Shin S.-K."/>
            <person name="Yi H."/>
        </authorList>
    </citation>
    <scope>NUCLEOTIDE SEQUENCE [LARGE SCALE GENOMIC DNA]</scope>
    <source>
        <strain evidence="20 22">JCM 14085</strain>
    </source>
</reference>
<feature type="transmembrane region" description="Helical" evidence="19">
    <location>
        <begin position="28"/>
        <end position="44"/>
    </location>
</feature>
<keyword evidence="11 18" id="KW-0812">Transmembrane</keyword>
<evidence type="ECO:0000256" key="7">
    <source>
        <dbReference type="ARBA" id="ARBA00019373"/>
    </source>
</evidence>
<dbReference type="PANTHER" id="PTHR46382:SF1">
    <property type="entry name" value="PHOSPHATIDATE CYTIDYLYLTRANSFERASE"/>
    <property type="match status" value="1"/>
</dbReference>
<evidence type="ECO:0000256" key="10">
    <source>
        <dbReference type="ARBA" id="ARBA00022679"/>
    </source>
</evidence>
<dbReference type="PANTHER" id="PTHR46382">
    <property type="entry name" value="PHOSPHATIDATE CYTIDYLYLTRANSFERASE"/>
    <property type="match status" value="1"/>
</dbReference>
<evidence type="ECO:0000313" key="21">
    <source>
        <dbReference type="EMBL" id="SIQ71463.1"/>
    </source>
</evidence>
<feature type="transmembrane region" description="Helical" evidence="19">
    <location>
        <begin position="79"/>
        <end position="97"/>
    </location>
</feature>
<proteinExistence type="inferred from homology"/>
<evidence type="ECO:0000256" key="19">
    <source>
        <dbReference type="SAM" id="Phobius"/>
    </source>
</evidence>
<evidence type="ECO:0000256" key="6">
    <source>
        <dbReference type="ARBA" id="ARBA00012487"/>
    </source>
</evidence>
<dbReference type="Proteomes" id="UP000030980">
    <property type="component" value="Unassembled WGS sequence"/>
</dbReference>
<comment type="subcellular location">
    <subcellularLocation>
        <location evidence="2">Cell membrane</location>
        <topology evidence="2">Multi-pass membrane protein</topology>
    </subcellularLocation>
</comment>
<evidence type="ECO:0000256" key="9">
    <source>
        <dbReference type="ARBA" id="ARBA00022516"/>
    </source>
</evidence>
<keyword evidence="8" id="KW-1003">Cell membrane</keyword>
<dbReference type="GO" id="GO:0005886">
    <property type="term" value="C:plasma membrane"/>
    <property type="evidence" value="ECO:0007669"/>
    <property type="project" value="UniProtKB-SubCell"/>
</dbReference>
<dbReference type="GO" id="GO:0004605">
    <property type="term" value="F:phosphatidate cytidylyltransferase activity"/>
    <property type="evidence" value="ECO:0007669"/>
    <property type="project" value="UniProtKB-EC"/>
</dbReference>
<keyword evidence="13 19" id="KW-1133">Transmembrane helix</keyword>
<keyword evidence="12 18" id="KW-0548">Nucleotidyltransferase</keyword>
<dbReference type="Proteomes" id="UP000186079">
    <property type="component" value="Unassembled WGS sequence"/>
</dbReference>
<dbReference type="Pfam" id="PF01148">
    <property type="entry name" value="CTP_transf_1"/>
    <property type="match status" value="1"/>
</dbReference>
<evidence type="ECO:0000256" key="12">
    <source>
        <dbReference type="ARBA" id="ARBA00022695"/>
    </source>
</evidence>
<dbReference type="RefSeq" id="WP_039560545.1">
    <property type="nucleotide sequence ID" value="NZ_FMUP01000001.1"/>
</dbReference>
<dbReference type="EC" id="2.7.7.41" evidence="6 18"/>
<organism evidence="20 22">
    <name type="scientific">Pseudomonas flexibilis</name>
    <dbReference type="NCBI Taxonomy" id="706570"/>
    <lineage>
        <taxon>Bacteria</taxon>
        <taxon>Pseudomonadati</taxon>
        <taxon>Pseudomonadota</taxon>
        <taxon>Gammaproteobacteria</taxon>
        <taxon>Pseudomonadales</taxon>
        <taxon>Pseudomonadaceae</taxon>
        <taxon>Pseudomonas</taxon>
    </lineage>
</organism>
<evidence type="ECO:0000256" key="17">
    <source>
        <dbReference type="ARBA" id="ARBA00023264"/>
    </source>
</evidence>
<evidence type="ECO:0000313" key="20">
    <source>
        <dbReference type="EMBL" id="KHO65698.1"/>
    </source>
</evidence>
<evidence type="ECO:0000313" key="23">
    <source>
        <dbReference type="Proteomes" id="UP000186079"/>
    </source>
</evidence>
<reference evidence="21 23" key="2">
    <citation type="submission" date="2017-01" db="EMBL/GenBank/DDBJ databases">
        <authorList>
            <person name="Mah S.A."/>
            <person name="Swanson W.J."/>
            <person name="Moy G.W."/>
            <person name="Vacquier V.D."/>
        </authorList>
    </citation>
    <scope>NUCLEOTIDE SEQUENCE [LARGE SCALE GENOMIC DNA]</scope>
    <source>
        <strain evidence="21 23">ATCC 29606</strain>
    </source>
</reference>
<dbReference type="EMBL" id="JTAK01000002">
    <property type="protein sequence ID" value="KHO65698.1"/>
    <property type="molecule type" value="Genomic_DNA"/>
</dbReference>
<comment type="similarity">
    <text evidence="5 18">Belongs to the CDS family.</text>
</comment>
<evidence type="ECO:0000256" key="5">
    <source>
        <dbReference type="ARBA" id="ARBA00010185"/>
    </source>
</evidence>
<dbReference type="GO" id="GO:0016024">
    <property type="term" value="P:CDP-diacylglycerol biosynthetic process"/>
    <property type="evidence" value="ECO:0007669"/>
    <property type="project" value="UniProtKB-UniPathway"/>
</dbReference>
<keyword evidence="17" id="KW-1208">Phospholipid metabolism</keyword>
<comment type="catalytic activity">
    <reaction evidence="1 18">
        <text>a 1,2-diacyl-sn-glycero-3-phosphate + CTP + H(+) = a CDP-1,2-diacyl-sn-glycerol + diphosphate</text>
        <dbReference type="Rhea" id="RHEA:16229"/>
        <dbReference type="ChEBI" id="CHEBI:15378"/>
        <dbReference type="ChEBI" id="CHEBI:33019"/>
        <dbReference type="ChEBI" id="CHEBI:37563"/>
        <dbReference type="ChEBI" id="CHEBI:58332"/>
        <dbReference type="ChEBI" id="CHEBI:58608"/>
        <dbReference type="EC" id="2.7.7.41"/>
    </reaction>
</comment>
<evidence type="ECO:0000313" key="22">
    <source>
        <dbReference type="Proteomes" id="UP000030980"/>
    </source>
</evidence>
<gene>
    <name evidence="20" type="ORF">PT85_06505</name>
    <name evidence="21" type="ORF">SAMN05421672_10964</name>
</gene>
<keyword evidence="10 18" id="KW-0808">Transferase</keyword>
<evidence type="ECO:0000256" key="13">
    <source>
        <dbReference type="ARBA" id="ARBA00022989"/>
    </source>
</evidence>